<dbReference type="Pfam" id="PF01547">
    <property type="entry name" value="SBP_bac_1"/>
    <property type="match status" value="1"/>
</dbReference>
<comment type="caution">
    <text evidence="1">The sequence shown here is derived from an EMBL/GenBank/DDBJ whole genome shotgun (WGS) entry which is preliminary data.</text>
</comment>
<dbReference type="PANTHER" id="PTHR43649">
    <property type="entry name" value="ARABINOSE-BINDING PROTEIN-RELATED"/>
    <property type="match status" value="1"/>
</dbReference>
<proteinExistence type="predicted"/>
<dbReference type="InterPro" id="IPR050490">
    <property type="entry name" value="Bact_solute-bd_prot1"/>
</dbReference>
<dbReference type="AlphaFoldDB" id="A0A2W2FD69"/>
<dbReference type="Proteomes" id="UP000249304">
    <property type="component" value="Unassembled WGS sequence"/>
</dbReference>
<dbReference type="EMBL" id="POUD01000156">
    <property type="protein sequence ID" value="PZG13444.1"/>
    <property type="molecule type" value="Genomic_DNA"/>
</dbReference>
<dbReference type="InterPro" id="IPR006059">
    <property type="entry name" value="SBP"/>
</dbReference>
<dbReference type="SUPFAM" id="SSF53850">
    <property type="entry name" value="Periplasmic binding protein-like II"/>
    <property type="match status" value="1"/>
</dbReference>
<keyword evidence="2" id="KW-1185">Reference proteome</keyword>
<evidence type="ECO:0000313" key="2">
    <source>
        <dbReference type="Proteomes" id="UP000249304"/>
    </source>
</evidence>
<gene>
    <name evidence="1" type="ORF">C1J01_29980</name>
</gene>
<dbReference type="Gene3D" id="3.40.190.10">
    <property type="entry name" value="Periplasmic binding protein-like II"/>
    <property type="match status" value="2"/>
</dbReference>
<dbReference type="OrthoDB" id="8317736at2"/>
<reference evidence="1 2" key="1">
    <citation type="submission" date="2018-01" db="EMBL/GenBank/DDBJ databases">
        <title>Draft genome sequence of Nonomuraea sp. KC333.</title>
        <authorList>
            <person name="Sahin N."/>
            <person name="Saygin H."/>
            <person name="Ay H."/>
        </authorList>
    </citation>
    <scope>NUCLEOTIDE SEQUENCE [LARGE SCALE GENOMIC DNA]</scope>
    <source>
        <strain evidence="1 2">KC333</strain>
    </source>
</reference>
<organism evidence="1 2">
    <name type="scientific">Nonomuraea aridisoli</name>
    <dbReference type="NCBI Taxonomy" id="2070368"/>
    <lineage>
        <taxon>Bacteria</taxon>
        <taxon>Bacillati</taxon>
        <taxon>Actinomycetota</taxon>
        <taxon>Actinomycetes</taxon>
        <taxon>Streptosporangiales</taxon>
        <taxon>Streptosporangiaceae</taxon>
        <taxon>Nonomuraea</taxon>
    </lineage>
</organism>
<sequence>MKTSVGSSRALPSKGPVKGRVKGLAMGLALLVAGVAACGTSGPQQAGSTSADGNAAPSAWIISGVTAKAFQNSFDSWNAAHPGQRFAIQEFANDPYKQKIRTAVGARQAPTLIYGWGGGVLKSYVDAGAVEDLSDIADDPALKERFLPAIAAAGTVNGKTYAVPNNGVKPVVIYYNKDLFAKIGAQPPKTWNELMALVPRFTGAGIAPFTVSGQAKWPLLPWLAYLVDRIGGPRVMNDVAAGKPNAWSDPAVTEANQKIQQLVKAGGFVKGFSSISTDSGADVALMYTGKAAMTLGLPATYQTIKTADPAFITGGKLGYFPFPAVEGGKGDPADVVGNPTNFWSISSAATPAQKQAAREYIKSDLLNQKYAADLLAVGNVPPVTGVEDSIAKSEDPAYFSMIYELAAKAPNFQLSLDQALAPEQGDKLLTALQQIFLGEITPEQFATTMNATIG</sequence>
<dbReference type="PANTHER" id="PTHR43649:SF14">
    <property type="entry name" value="BLR3389 PROTEIN"/>
    <property type="match status" value="1"/>
</dbReference>
<name>A0A2W2FD69_9ACTN</name>
<evidence type="ECO:0000313" key="1">
    <source>
        <dbReference type="EMBL" id="PZG13444.1"/>
    </source>
</evidence>
<accession>A0A2W2FD69</accession>
<protein>
    <submittedName>
        <fullName evidence="1">Sugar ABC transporter substrate-binding protein</fullName>
    </submittedName>
</protein>